<evidence type="ECO:0000313" key="5">
    <source>
        <dbReference type="EMBL" id="OSP10815.1"/>
    </source>
</evidence>
<sequence>MTDPSDADPDPLRAPPGERSVPELLRFGVVNLDKPAGPSSHQVSAWVRDAIDETLATLDPEGPPTRGVAHSGTLDPKVTGCLPMLTGDATRMAQVFLEGAKEYVAVLELHGSPPSDFREVVAEFEGEIYQKPPRKSAVSRRLRTRTVHELDLLEVADRRALLRIRCESGTYVRKLCHDIGLATGGGAHMGHLRRSATDPFDDRDLRTLQDLVDALAWAGDGDDALLREVVRPAEDALAHLPAVTVARSAARSVATGAPVYAPGVIDVDDAAIPAAVRDDASNDSDDASNDSDAPTDTDGDAPTDTDGDAPTDRDTDPDPPLAACFTPDGTAVCLGRVVGDPDAENGTVVALERVLL</sequence>
<dbReference type="EC" id="5.4.99.25" evidence="2"/>
<dbReference type="Pfam" id="PF16198">
    <property type="entry name" value="TruB_C_2"/>
    <property type="match status" value="1"/>
</dbReference>
<dbReference type="GO" id="GO:1990481">
    <property type="term" value="P:mRNA pseudouridine synthesis"/>
    <property type="evidence" value="ECO:0007669"/>
    <property type="project" value="TreeGrafter"/>
</dbReference>
<dbReference type="AlphaFoldDB" id="A0A1X4HBH3"/>
<feature type="compositionally biased region" description="Acidic residues" evidence="3">
    <location>
        <begin position="281"/>
        <end position="309"/>
    </location>
</feature>
<dbReference type="Gene3D" id="3.30.2350.10">
    <property type="entry name" value="Pseudouridine synthase"/>
    <property type="match status" value="1"/>
</dbReference>
<dbReference type="HAMAP" id="MF_01081">
    <property type="entry name" value="TruB_arch"/>
    <property type="match status" value="1"/>
</dbReference>
<dbReference type="NCBIfam" id="TIGR00425">
    <property type="entry name" value="CBF5"/>
    <property type="match status" value="1"/>
</dbReference>
<dbReference type="RefSeq" id="WP_049930726.1">
    <property type="nucleotide sequence ID" value="NZ_ATXS01000003.1"/>
</dbReference>
<dbReference type="GO" id="GO:0031119">
    <property type="term" value="P:tRNA pseudouridine synthesis"/>
    <property type="evidence" value="ECO:0007669"/>
    <property type="project" value="UniProtKB-UniRule"/>
</dbReference>
<keyword evidence="1 2" id="KW-0413">Isomerase</keyword>
<dbReference type="STRING" id="1121945.GCA_000421805_01124"/>
<dbReference type="Pfam" id="PF01509">
    <property type="entry name" value="TruB_N"/>
    <property type="match status" value="2"/>
</dbReference>
<comment type="catalytic activity">
    <reaction evidence="2">
        <text>uridine(55) in tRNA = pseudouridine(55) in tRNA</text>
        <dbReference type="Rhea" id="RHEA:42532"/>
        <dbReference type="Rhea" id="RHEA-COMP:10101"/>
        <dbReference type="Rhea" id="RHEA-COMP:10102"/>
        <dbReference type="ChEBI" id="CHEBI:65314"/>
        <dbReference type="ChEBI" id="CHEBI:65315"/>
        <dbReference type="EC" id="5.4.99.25"/>
    </reaction>
</comment>
<accession>A0A1X4HBH3</accession>
<dbReference type="GO" id="GO:0031120">
    <property type="term" value="P:snRNA pseudouridine synthesis"/>
    <property type="evidence" value="ECO:0007669"/>
    <property type="project" value="TreeGrafter"/>
</dbReference>
<dbReference type="InterPro" id="IPR032819">
    <property type="entry name" value="TruB_C"/>
</dbReference>
<dbReference type="SMART" id="SM01136">
    <property type="entry name" value="DKCLD"/>
    <property type="match status" value="1"/>
</dbReference>
<dbReference type="GO" id="GO:0160148">
    <property type="term" value="F:tRNA pseudouridine(55) synthase activity"/>
    <property type="evidence" value="ECO:0007669"/>
    <property type="project" value="UniProtKB-EC"/>
</dbReference>
<feature type="active site" description="Nucleophile" evidence="2">
    <location>
        <position position="75"/>
    </location>
</feature>
<dbReference type="PROSITE" id="PS50890">
    <property type="entry name" value="PUA"/>
    <property type="match status" value="1"/>
</dbReference>
<feature type="region of interest" description="Disordered" evidence="3">
    <location>
        <begin position="1"/>
        <end position="20"/>
    </location>
</feature>
<evidence type="ECO:0000259" key="4">
    <source>
        <dbReference type="SMART" id="SM01136"/>
    </source>
</evidence>
<dbReference type="Gene3D" id="2.30.130.10">
    <property type="entry name" value="PUA domain"/>
    <property type="match status" value="1"/>
</dbReference>
<evidence type="ECO:0000256" key="2">
    <source>
        <dbReference type="HAMAP-Rule" id="MF_01081"/>
    </source>
</evidence>
<dbReference type="InterPro" id="IPR020103">
    <property type="entry name" value="PsdUridine_synth_cat_dom_sf"/>
</dbReference>
<dbReference type="InterPro" id="IPR012960">
    <property type="entry name" value="Dyskerin-like"/>
</dbReference>
<proteinExistence type="inferred from homology"/>
<comment type="similarity">
    <text evidence="2">Belongs to the pseudouridine synthase TruB family. Type 2 subfamily.</text>
</comment>
<organism evidence="5 6">
    <name type="scientific">Halorubrum ezzemoulense DSM 17463</name>
    <dbReference type="NCBI Taxonomy" id="1121945"/>
    <lineage>
        <taxon>Archaea</taxon>
        <taxon>Methanobacteriati</taxon>
        <taxon>Methanobacteriota</taxon>
        <taxon>Stenosarchaea group</taxon>
        <taxon>Halobacteria</taxon>
        <taxon>Halobacteriales</taxon>
        <taxon>Haloferacaceae</taxon>
        <taxon>Halorubrum</taxon>
    </lineage>
</organism>
<dbReference type="Proteomes" id="UP000193587">
    <property type="component" value="Unassembled WGS sequence"/>
</dbReference>
<dbReference type="PANTHER" id="PTHR23127">
    <property type="entry name" value="CENTROMERE/MICROTUBULE BINDING PROTEIN CBF5"/>
    <property type="match status" value="1"/>
</dbReference>
<evidence type="ECO:0000256" key="3">
    <source>
        <dbReference type="SAM" id="MobiDB-lite"/>
    </source>
</evidence>
<feature type="region of interest" description="Disordered" evidence="3">
    <location>
        <begin position="278"/>
        <end position="326"/>
    </location>
</feature>
<dbReference type="eggNOG" id="arCOG00987">
    <property type="taxonomic scope" value="Archaea"/>
</dbReference>
<dbReference type="InterPro" id="IPR002501">
    <property type="entry name" value="PsdUridine_synth_N"/>
</dbReference>
<dbReference type="PANTHER" id="PTHR23127:SF0">
    <property type="entry name" value="H_ACA RIBONUCLEOPROTEIN COMPLEX SUBUNIT DKC1"/>
    <property type="match status" value="1"/>
</dbReference>
<comment type="function">
    <text evidence="2">Could be responsible for synthesis of pseudouridine from uracil-55 in the psi GC loop of transfer RNAs.</text>
</comment>
<protein>
    <recommendedName>
        <fullName evidence="2">Probable tRNA pseudouridine synthase B</fullName>
        <ecNumber evidence="2">5.4.99.25</ecNumber>
    </recommendedName>
    <alternativeName>
        <fullName evidence="2">tRNA pseudouridine(55) synthase</fullName>
        <shortName evidence="2">Psi55 synthase</shortName>
    </alternativeName>
    <alternativeName>
        <fullName evidence="2">tRNA pseudouridylate synthase</fullName>
    </alternativeName>
    <alternativeName>
        <fullName evidence="2">tRNA-uridine isomerase</fullName>
    </alternativeName>
</protein>
<name>A0A1X4HBH3_HALEZ</name>
<evidence type="ECO:0000313" key="6">
    <source>
        <dbReference type="Proteomes" id="UP000193587"/>
    </source>
</evidence>
<dbReference type="GO" id="GO:0031118">
    <property type="term" value="P:rRNA pseudouridine synthesis"/>
    <property type="evidence" value="ECO:0007669"/>
    <property type="project" value="TreeGrafter"/>
</dbReference>
<keyword evidence="2" id="KW-0819">tRNA processing</keyword>
<gene>
    <name evidence="2" type="primary">truB</name>
    <name evidence="5" type="ORF">B9H04_02020</name>
</gene>
<dbReference type="Pfam" id="PF08068">
    <property type="entry name" value="DKCLD"/>
    <property type="match status" value="1"/>
</dbReference>
<dbReference type="GO" id="GO:0003723">
    <property type="term" value="F:RNA binding"/>
    <property type="evidence" value="ECO:0007669"/>
    <property type="project" value="InterPro"/>
</dbReference>
<evidence type="ECO:0000256" key="1">
    <source>
        <dbReference type="ARBA" id="ARBA00023235"/>
    </source>
</evidence>
<dbReference type="SUPFAM" id="SSF55120">
    <property type="entry name" value="Pseudouridine synthase"/>
    <property type="match status" value="1"/>
</dbReference>
<dbReference type="InterPro" id="IPR036974">
    <property type="entry name" value="PUA_sf"/>
</dbReference>
<dbReference type="EMBL" id="NEDJ01000003">
    <property type="protein sequence ID" value="OSP10815.1"/>
    <property type="molecule type" value="Genomic_DNA"/>
</dbReference>
<dbReference type="GO" id="GO:0000495">
    <property type="term" value="P:box H/ACA sno(s)RNA 3'-end processing"/>
    <property type="evidence" value="ECO:0007669"/>
    <property type="project" value="TreeGrafter"/>
</dbReference>
<feature type="domain" description="Dyskerin-like" evidence="4">
    <location>
        <begin position="6"/>
        <end position="44"/>
    </location>
</feature>
<comment type="caution">
    <text evidence="5">The sequence shown here is derived from an EMBL/GenBank/DDBJ whole genome shotgun (WGS) entry which is preliminary data.</text>
</comment>
<dbReference type="InterPro" id="IPR004802">
    <property type="entry name" value="tRNA_PsdUridine_synth_B_fam"/>
</dbReference>
<reference evidence="5 6" key="1">
    <citation type="submission" date="2017-04" db="EMBL/GenBank/DDBJ databases">
        <title>MLSA of the genus Halorubrum.</title>
        <authorList>
            <person name="De La Haba R."/>
            <person name="Sanchez-Porro C."/>
            <person name="Infante-Dominguez C."/>
            <person name="Ventosa A."/>
        </authorList>
    </citation>
    <scope>NUCLEOTIDE SEQUENCE [LARGE SCALE GENOMIC DNA]</scope>
    <source>
        <strain evidence="5 6">DSM 17463</strain>
    </source>
</reference>
<dbReference type="NCBIfam" id="NF003280">
    <property type="entry name" value="PRK04270.1"/>
    <property type="match status" value="1"/>
</dbReference>
<dbReference type="InterPro" id="IPR026326">
    <property type="entry name" value="TruB_arch"/>
</dbReference>